<accession>A0A9Q8UVA1</accession>
<dbReference type="RefSeq" id="XP_047768119.1">
    <property type="nucleotide sequence ID" value="XM_047911796.1"/>
</dbReference>
<organism evidence="2 3">
    <name type="scientific">Passalora fulva</name>
    <name type="common">Tomato leaf mold</name>
    <name type="synonym">Cladosporium fulvum</name>
    <dbReference type="NCBI Taxonomy" id="5499"/>
    <lineage>
        <taxon>Eukaryota</taxon>
        <taxon>Fungi</taxon>
        <taxon>Dikarya</taxon>
        <taxon>Ascomycota</taxon>
        <taxon>Pezizomycotina</taxon>
        <taxon>Dothideomycetes</taxon>
        <taxon>Dothideomycetidae</taxon>
        <taxon>Mycosphaerellales</taxon>
        <taxon>Mycosphaerellaceae</taxon>
        <taxon>Fulvia</taxon>
    </lineage>
</organism>
<protein>
    <submittedName>
        <fullName evidence="2">Uncharacterized protein</fullName>
    </submittedName>
</protein>
<reference evidence="2" key="2">
    <citation type="journal article" date="2022" name="Microb. Genom.">
        <title>A chromosome-scale genome assembly of the tomato pathogen Cladosporium fulvum reveals a compartmentalized genome architecture and the presence of a dispensable chromosome.</title>
        <authorList>
            <person name="Zaccaron A.Z."/>
            <person name="Chen L.H."/>
            <person name="Samaras A."/>
            <person name="Stergiopoulos I."/>
        </authorList>
    </citation>
    <scope>NUCLEOTIDE SEQUENCE</scope>
    <source>
        <strain evidence="2">Race5_Kim</strain>
    </source>
</reference>
<evidence type="ECO:0000313" key="2">
    <source>
        <dbReference type="EMBL" id="UJO23753.1"/>
    </source>
</evidence>
<evidence type="ECO:0000256" key="1">
    <source>
        <dbReference type="SAM" id="MobiDB-lite"/>
    </source>
</evidence>
<dbReference type="AlphaFoldDB" id="A0A9Q8UVA1"/>
<name>A0A9Q8UVA1_PASFU</name>
<gene>
    <name evidence="2" type="ORF">CLAFUR5_12648</name>
</gene>
<keyword evidence="3" id="KW-1185">Reference proteome</keyword>
<sequence>MAHSTNTRTYSPVHIPIDDPPYEDPPDFAAAPPHFDSCTVLFYWDPNDAICQDDEAFSDEFSERTGKGKHSPMPSRTQHG</sequence>
<dbReference type="GeneID" id="71992526"/>
<proteinExistence type="predicted"/>
<dbReference type="KEGG" id="ffu:CLAFUR5_12648"/>
<reference evidence="2" key="1">
    <citation type="submission" date="2021-12" db="EMBL/GenBank/DDBJ databases">
        <authorList>
            <person name="Zaccaron A."/>
            <person name="Stergiopoulos I."/>
        </authorList>
    </citation>
    <scope>NUCLEOTIDE SEQUENCE</scope>
    <source>
        <strain evidence="2">Race5_Kim</strain>
    </source>
</reference>
<feature type="region of interest" description="Disordered" evidence="1">
    <location>
        <begin position="55"/>
        <end position="80"/>
    </location>
</feature>
<feature type="region of interest" description="Disordered" evidence="1">
    <location>
        <begin position="1"/>
        <end position="26"/>
    </location>
</feature>
<dbReference type="Proteomes" id="UP000756132">
    <property type="component" value="Chromosome 11"/>
</dbReference>
<evidence type="ECO:0000313" key="3">
    <source>
        <dbReference type="Proteomes" id="UP000756132"/>
    </source>
</evidence>
<feature type="compositionally biased region" description="Polar residues" evidence="1">
    <location>
        <begin position="1"/>
        <end position="10"/>
    </location>
</feature>
<dbReference type="EMBL" id="CP090173">
    <property type="protein sequence ID" value="UJO23753.1"/>
    <property type="molecule type" value="Genomic_DNA"/>
</dbReference>